<proteinExistence type="predicted"/>
<evidence type="ECO:0000313" key="1">
    <source>
        <dbReference type="EMBL" id="STC68731.1"/>
    </source>
</evidence>
<protein>
    <submittedName>
        <fullName evidence="1">Uncharacterized protein</fullName>
    </submittedName>
</protein>
<keyword evidence="2" id="KW-1185">Reference proteome</keyword>
<organism evidence="1 2">
    <name type="scientific">Corynebacterium pilosum</name>
    <dbReference type="NCBI Taxonomy" id="35756"/>
    <lineage>
        <taxon>Bacteria</taxon>
        <taxon>Bacillati</taxon>
        <taxon>Actinomycetota</taxon>
        <taxon>Actinomycetes</taxon>
        <taxon>Mycobacteriales</taxon>
        <taxon>Corynebacteriaceae</taxon>
        <taxon>Corynebacterium</taxon>
    </lineage>
</organism>
<name>A0A376CJR0_9CORY</name>
<dbReference type="AlphaFoldDB" id="A0A376CJR0"/>
<evidence type="ECO:0000313" key="2">
    <source>
        <dbReference type="Proteomes" id="UP000254467"/>
    </source>
</evidence>
<dbReference type="EMBL" id="UFXQ01000001">
    <property type="protein sequence ID" value="STC68731.1"/>
    <property type="molecule type" value="Genomic_DNA"/>
</dbReference>
<reference evidence="1 2" key="1">
    <citation type="submission" date="2018-06" db="EMBL/GenBank/DDBJ databases">
        <authorList>
            <consortium name="Pathogen Informatics"/>
            <person name="Doyle S."/>
        </authorList>
    </citation>
    <scope>NUCLEOTIDE SEQUENCE [LARGE SCALE GENOMIC DNA]</scope>
    <source>
        <strain evidence="1 2">NCTC11862</strain>
    </source>
</reference>
<accession>A0A376CJR0</accession>
<gene>
    <name evidence="1" type="ORF">NCTC11862_00497</name>
</gene>
<sequence length="73" mass="8299">MRHIQDIFSFVVVPGGRATPINLWFEPHLGASFAAGRWPKSPYKYYQILKVLHIALSWELSAKLVKIFSAVCP</sequence>
<dbReference type="Proteomes" id="UP000254467">
    <property type="component" value="Unassembled WGS sequence"/>
</dbReference>